<organism evidence="2 3">
    <name type="scientific">Paracoccus cavernae</name>
    <dbReference type="NCBI Taxonomy" id="1571207"/>
    <lineage>
        <taxon>Bacteria</taxon>
        <taxon>Pseudomonadati</taxon>
        <taxon>Pseudomonadota</taxon>
        <taxon>Alphaproteobacteria</taxon>
        <taxon>Rhodobacterales</taxon>
        <taxon>Paracoccaceae</taxon>
        <taxon>Paracoccus</taxon>
    </lineage>
</organism>
<name>A0ABT8D7B0_9RHOB</name>
<keyword evidence="1" id="KW-1133">Transmembrane helix</keyword>
<keyword evidence="3" id="KW-1185">Reference proteome</keyword>
<dbReference type="EMBL" id="JAUFRC010000001">
    <property type="protein sequence ID" value="MDN3712668.1"/>
    <property type="molecule type" value="Genomic_DNA"/>
</dbReference>
<protein>
    <submittedName>
        <fullName evidence="2">Uncharacterized protein</fullName>
    </submittedName>
</protein>
<dbReference type="Proteomes" id="UP001243846">
    <property type="component" value="Unassembled WGS sequence"/>
</dbReference>
<accession>A0ABT8D7B0</accession>
<proteinExistence type="predicted"/>
<evidence type="ECO:0000256" key="1">
    <source>
        <dbReference type="SAM" id="Phobius"/>
    </source>
</evidence>
<keyword evidence="1" id="KW-0472">Membrane</keyword>
<evidence type="ECO:0000313" key="3">
    <source>
        <dbReference type="Proteomes" id="UP001243846"/>
    </source>
</evidence>
<gene>
    <name evidence="2" type="ORF">QWZ10_14625</name>
</gene>
<evidence type="ECO:0000313" key="2">
    <source>
        <dbReference type="EMBL" id="MDN3712668.1"/>
    </source>
</evidence>
<keyword evidence="1" id="KW-0812">Transmembrane</keyword>
<reference evidence="3" key="1">
    <citation type="journal article" date="2019" name="Int. J. Syst. Evol. Microbiol.">
        <title>The Global Catalogue of Microorganisms (GCM) 10K type strain sequencing project: providing services to taxonomists for standard genome sequencing and annotation.</title>
        <authorList>
            <consortium name="The Broad Institute Genomics Platform"/>
            <consortium name="The Broad Institute Genome Sequencing Center for Infectious Disease"/>
            <person name="Wu L."/>
            <person name="Ma J."/>
        </authorList>
    </citation>
    <scope>NUCLEOTIDE SEQUENCE [LARGE SCALE GENOMIC DNA]</scope>
    <source>
        <strain evidence="3">CECT 8482</strain>
    </source>
</reference>
<comment type="caution">
    <text evidence="2">The sequence shown here is derived from an EMBL/GenBank/DDBJ whole genome shotgun (WGS) entry which is preliminary data.</text>
</comment>
<feature type="transmembrane region" description="Helical" evidence="1">
    <location>
        <begin position="55"/>
        <end position="75"/>
    </location>
</feature>
<sequence>MRPHTGEVGSLMPIQFPWFNTLIREMRGAVTLPVQIGLGGFGDNMAGAAAPPARFGLNAGLALAGGLILALLVALPGQRAGGWRQALRGLKARFPNPNLRALKAAAAGGDLAALRHAARDYAAHERAFGRAVDEGALADLDRAIYGPQAGVPSLPVPSLPVPSLRATP</sequence>